<evidence type="ECO:0000256" key="2">
    <source>
        <dbReference type="ARBA" id="ARBA00022475"/>
    </source>
</evidence>
<dbReference type="EMBL" id="FONL01000011">
    <property type="protein sequence ID" value="SFE62868.1"/>
    <property type="molecule type" value="Genomic_DNA"/>
</dbReference>
<evidence type="ECO:0000256" key="4">
    <source>
        <dbReference type="ARBA" id="ARBA00022989"/>
    </source>
</evidence>
<evidence type="ECO:0000256" key="3">
    <source>
        <dbReference type="ARBA" id="ARBA00022692"/>
    </source>
</evidence>
<comment type="subcellular location">
    <subcellularLocation>
        <location evidence="1">Cell membrane</location>
        <topology evidence="1">Multi-pass membrane protein</topology>
    </subcellularLocation>
</comment>
<feature type="domain" description="DUF2179" evidence="7">
    <location>
        <begin position="258"/>
        <end position="312"/>
    </location>
</feature>
<feature type="transmembrane region" description="Helical" evidence="6">
    <location>
        <begin position="114"/>
        <end position="132"/>
    </location>
</feature>
<dbReference type="AlphaFoldDB" id="A0A1I2C3V0"/>
<gene>
    <name evidence="8" type="ORF">SAMN05216245_1112</name>
</gene>
<dbReference type="InterPro" id="IPR051461">
    <property type="entry name" value="UPF0750_membrane"/>
</dbReference>
<organism evidence="8 9">
    <name type="scientific">Succiniclasticum ruminis DSM 9236</name>
    <dbReference type="NCBI Taxonomy" id="1123323"/>
    <lineage>
        <taxon>Bacteria</taxon>
        <taxon>Bacillati</taxon>
        <taxon>Bacillota</taxon>
        <taxon>Negativicutes</taxon>
        <taxon>Acidaminococcales</taxon>
        <taxon>Acidaminococcaceae</taxon>
        <taxon>Succiniclasticum</taxon>
    </lineage>
</organism>
<keyword evidence="5 6" id="KW-0472">Membrane</keyword>
<accession>A0A1I2C3V0</accession>
<reference evidence="8 9" key="1">
    <citation type="submission" date="2016-10" db="EMBL/GenBank/DDBJ databases">
        <authorList>
            <person name="de Groot N.N."/>
        </authorList>
    </citation>
    <scope>NUCLEOTIDE SEQUENCE [LARGE SCALE GENOMIC DNA]</scope>
    <source>
        <strain evidence="8 9">DSM 9236</strain>
    </source>
</reference>
<feature type="transmembrane region" description="Helical" evidence="6">
    <location>
        <begin position="144"/>
        <end position="163"/>
    </location>
</feature>
<keyword evidence="2" id="KW-1003">Cell membrane</keyword>
<dbReference type="Pfam" id="PF10035">
    <property type="entry name" value="DUF2179"/>
    <property type="match status" value="1"/>
</dbReference>
<name>A0A1I2C3V0_9FIRM</name>
<evidence type="ECO:0000259" key="7">
    <source>
        <dbReference type="Pfam" id="PF10035"/>
    </source>
</evidence>
<protein>
    <submittedName>
        <fullName evidence="8">Uncharacterized membrane-anchored protein YitT, contains DUF161 and DUF2179 domains</fullName>
    </submittedName>
</protein>
<evidence type="ECO:0000313" key="8">
    <source>
        <dbReference type="EMBL" id="SFE62868.1"/>
    </source>
</evidence>
<dbReference type="PANTHER" id="PTHR33545:SF5">
    <property type="entry name" value="UPF0750 MEMBRANE PROTEIN YITT"/>
    <property type="match status" value="1"/>
</dbReference>
<dbReference type="Proteomes" id="UP000198896">
    <property type="component" value="Unassembled WGS sequence"/>
</dbReference>
<dbReference type="PANTHER" id="PTHR33545">
    <property type="entry name" value="UPF0750 MEMBRANE PROTEIN YITT-RELATED"/>
    <property type="match status" value="1"/>
</dbReference>
<dbReference type="STRING" id="1123323.SAMN05216245_1112"/>
<keyword evidence="9" id="KW-1185">Reference proteome</keyword>
<dbReference type="Pfam" id="PF02588">
    <property type="entry name" value="YitT_membrane"/>
    <property type="match status" value="1"/>
</dbReference>
<keyword evidence="3 6" id="KW-0812">Transmembrane</keyword>
<evidence type="ECO:0000256" key="5">
    <source>
        <dbReference type="ARBA" id="ARBA00023136"/>
    </source>
</evidence>
<feature type="transmembrane region" description="Helical" evidence="6">
    <location>
        <begin position="87"/>
        <end position="107"/>
    </location>
</feature>
<feature type="transmembrane region" description="Helical" evidence="6">
    <location>
        <begin position="211"/>
        <end position="229"/>
    </location>
</feature>
<sequence length="342" mass="38572">MLCKYFLFDLFMKFNRQQELMHFLKTFTHRNLFDFKELYSMNKQIKRYLTITLGTCISGIALNAFFLPHHLLSGGITGLGMILYYLFGWQVSVTNIIFNIPLFILAYKLMSRNYFISGIYGTLVLSFFLQLFAPLQQLTQVHDPMLSCIAGGVLHGIGLGTLYRVGGSTGGSDIIGAIVQKFYSISIGTTGFLINIVLLTAGAFFFGLEPALYTLTAYFIVFKVSNAFTDGFDFKKNIIIISDRNEEIAEAIIKIVGRGVTYIEGEGAYTHQHRKLLFCVVKLTQVAKIKQLVKKLDPFAFMIVQDASDVFGRGFTQRTDHTVQRPPELRTGWSEMGEAEKV</sequence>
<feature type="transmembrane region" description="Helical" evidence="6">
    <location>
        <begin position="183"/>
        <end position="205"/>
    </location>
</feature>
<dbReference type="InterPro" id="IPR003740">
    <property type="entry name" value="YitT"/>
</dbReference>
<dbReference type="InterPro" id="IPR019264">
    <property type="entry name" value="DUF2179"/>
</dbReference>
<evidence type="ECO:0000256" key="6">
    <source>
        <dbReference type="SAM" id="Phobius"/>
    </source>
</evidence>
<evidence type="ECO:0000313" key="9">
    <source>
        <dbReference type="Proteomes" id="UP000198896"/>
    </source>
</evidence>
<dbReference type="CDD" id="cd16380">
    <property type="entry name" value="YitT_C"/>
    <property type="match status" value="1"/>
</dbReference>
<dbReference type="InterPro" id="IPR015867">
    <property type="entry name" value="N-reg_PII/ATP_PRibTrfase_C"/>
</dbReference>
<proteinExistence type="predicted"/>
<dbReference type="Gene3D" id="3.30.70.120">
    <property type="match status" value="1"/>
</dbReference>
<feature type="transmembrane region" description="Helical" evidence="6">
    <location>
        <begin position="48"/>
        <end position="67"/>
    </location>
</feature>
<keyword evidence="4 6" id="KW-1133">Transmembrane helix</keyword>
<dbReference type="GO" id="GO:0005886">
    <property type="term" value="C:plasma membrane"/>
    <property type="evidence" value="ECO:0007669"/>
    <property type="project" value="UniProtKB-SubCell"/>
</dbReference>
<evidence type="ECO:0000256" key="1">
    <source>
        <dbReference type="ARBA" id="ARBA00004651"/>
    </source>
</evidence>